<comment type="subcellular location">
    <subcellularLocation>
        <location evidence="1">Membrane</location>
        <topology evidence="1">Multi-pass membrane protein</topology>
    </subcellularLocation>
</comment>
<evidence type="ECO:0000313" key="10">
    <source>
        <dbReference type="Proteomes" id="UP000293360"/>
    </source>
</evidence>
<gene>
    <name evidence="9" type="ORF">DL764_003466</name>
</gene>
<feature type="compositionally biased region" description="Polar residues" evidence="6">
    <location>
        <begin position="347"/>
        <end position="361"/>
    </location>
</feature>
<dbReference type="Pfam" id="PF20684">
    <property type="entry name" value="Fung_rhodopsin"/>
    <property type="match status" value="1"/>
</dbReference>
<feature type="transmembrane region" description="Helical" evidence="7">
    <location>
        <begin position="59"/>
        <end position="78"/>
    </location>
</feature>
<dbReference type="Proteomes" id="UP000293360">
    <property type="component" value="Unassembled WGS sequence"/>
</dbReference>
<evidence type="ECO:0000256" key="1">
    <source>
        <dbReference type="ARBA" id="ARBA00004141"/>
    </source>
</evidence>
<feature type="transmembrane region" description="Helical" evidence="7">
    <location>
        <begin position="211"/>
        <end position="233"/>
    </location>
</feature>
<comment type="caution">
    <text evidence="9">The sequence shown here is derived from an EMBL/GenBank/DDBJ whole genome shotgun (WGS) entry which is preliminary data.</text>
</comment>
<dbReference type="PANTHER" id="PTHR33048:SF47">
    <property type="entry name" value="INTEGRAL MEMBRANE PROTEIN-RELATED"/>
    <property type="match status" value="1"/>
</dbReference>
<evidence type="ECO:0000256" key="7">
    <source>
        <dbReference type="SAM" id="Phobius"/>
    </source>
</evidence>
<feature type="domain" description="Rhodopsin" evidence="8">
    <location>
        <begin position="44"/>
        <end position="273"/>
    </location>
</feature>
<evidence type="ECO:0000256" key="2">
    <source>
        <dbReference type="ARBA" id="ARBA00022692"/>
    </source>
</evidence>
<feature type="transmembrane region" description="Helical" evidence="7">
    <location>
        <begin position="175"/>
        <end position="199"/>
    </location>
</feature>
<accession>A0A4Q4TI76</accession>
<evidence type="ECO:0000313" key="9">
    <source>
        <dbReference type="EMBL" id="RYP05962.1"/>
    </source>
</evidence>
<evidence type="ECO:0000256" key="3">
    <source>
        <dbReference type="ARBA" id="ARBA00022989"/>
    </source>
</evidence>
<reference evidence="9 10" key="1">
    <citation type="submission" date="2018-06" db="EMBL/GenBank/DDBJ databases">
        <title>Complete Genomes of Monosporascus.</title>
        <authorList>
            <person name="Robinson A.J."/>
            <person name="Natvig D.O."/>
        </authorList>
    </citation>
    <scope>NUCLEOTIDE SEQUENCE [LARGE SCALE GENOMIC DNA]</scope>
    <source>
        <strain evidence="9 10">CBS 110550</strain>
    </source>
</reference>
<feature type="transmembrane region" description="Helical" evidence="7">
    <location>
        <begin position="27"/>
        <end position="47"/>
    </location>
</feature>
<protein>
    <recommendedName>
        <fullName evidence="8">Rhodopsin domain-containing protein</fullName>
    </recommendedName>
</protein>
<keyword evidence="2 7" id="KW-0812">Transmembrane</keyword>
<feature type="transmembrane region" description="Helical" evidence="7">
    <location>
        <begin position="136"/>
        <end position="155"/>
    </location>
</feature>
<keyword evidence="4 7" id="KW-0472">Membrane</keyword>
<keyword evidence="10" id="KW-1185">Reference proteome</keyword>
<sequence length="381" mass="41212">MDTNGTLPSTNSGLVYLPVLPFVKAQLIVNIMVAILVLVVVCVRVVGRRFGPGLGWDDGLPLAISLLAGQGLTLHIGGGYDQNEHPEVFTNISYYFKVIFAMQQAYIVALAATKASVLCFYLRVFTTTNVGRASKWLLGFCVVWALAFMLAPIFICRPVSAQWTGLGKCGNLVPLIQSAIITNIVSDLVIMCLPMHSIWSLQARKADKIGVMTCFALGLACVVCCLVRLIYLVAADANEKLTATLPTMVFLIILEPNLAIICVSIPMLRPLYTMYRTWKGGSRLREVSDKRITASGGGLSGRSGRSGQPGRGAMAAITSQNNTTDWEMEDYRSDTEAQHGTAVTAAANDSGSEENLTNSEPATRRGEGAIRVETVWTMSHN</sequence>
<feature type="region of interest" description="Disordered" evidence="6">
    <location>
        <begin position="293"/>
        <end position="313"/>
    </location>
</feature>
<dbReference type="InterPro" id="IPR049326">
    <property type="entry name" value="Rhodopsin_dom_fungi"/>
</dbReference>
<dbReference type="InterPro" id="IPR052337">
    <property type="entry name" value="SAT4-like"/>
</dbReference>
<dbReference type="EMBL" id="QJNU01000147">
    <property type="protein sequence ID" value="RYP05962.1"/>
    <property type="molecule type" value="Genomic_DNA"/>
</dbReference>
<comment type="similarity">
    <text evidence="5">Belongs to the SAT4 family.</text>
</comment>
<dbReference type="GO" id="GO:0016020">
    <property type="term" value="C:membrane"/>
    <property type="evidence" value="ECO:0007669"/>
    <property type="project" value="UniProtKB-SubCell"/>
</dbReference>
<evidence type="ECO:0000256" key="5">
    <source>
        <dbReference type="ARBA" id="ARBA00038359"/>
    </source>
</evidence>
<feature type="transmembrane region" description="Helical" evidence="7">
    <location>
        <begin position="245"/>
        <end position="268"/>
    </location>
</feature>
<evidence type="ECO:0000256" key="4">
    <source>
        <dbReference type="ARBA" id="ARBA00023136"/>
    </source>
</evidence>
<organism evidence="9 10">
    <name type="scientific">Monosporascus ibericus</name>
    <dbReference type="NCBI Taxonomy" id="155417"/>
    <lineage>
        <taxon>Eukaryota</taxon>
        <taxon>Fungi</taxon>
        <taxon>Dikarya</taxon>
        <taxon>Ascomycota</taxon>
        <taxon>Pezizomycotina</taxon>
        <taxon>Sordariomycetes</taxon>
        <taxon>Xylariomycetidae</taxon>
        <taxon>Xylariales</taxon>
        <taxon>Xylariales incertae sedis</taxon>
        <taxon>Monosporascus</taxon>
    </lineage>
</organism>
<dbReference type="AlphaFoldDB" id="A0A4Q4TI76"/>
<name>A0A4Q4TI76_9PEZI</name>
<feature type="region of interest" description="Disordered" evidence="6">
    <location>
        <begin position="332"/>
        <end position="365"/>
    </location>
</feature>
<keyword evidence="3 7" id="KW-1133">Transmembrane helix</keyword>
<dbReference type="OrthoDB" id="3529975at2759"/>
<feature type="transmembrane region" description="Helical" evidence="7">
    <location>
        <begin position="98"/>
        <end position="124"/>
    </location>
</feature>
<evidence type="ECO:0000259" key="8">
    <source>
        <dbReference type="Pfam" id="PF20684"/>
    </source>
</evidence>
<feature type="compositionally biased region" description="Low complexity" evidence="6">
    <location>
        <begin position="302"/>
        <end position="312"/>
    </location>
</feature>
<evidence type="ECO:0000256" key="6">
    <source>
        <dbReference type="SAM" id="MobiDB-lite"/>
    </source>
</evidence>
<dbReference type="PANTHER" id="PTHR33048">
    <property type="entry name" value="PTH11-LIKE INTEGRAL MEMBRANE PROTEIN (AFU_ORTHOLOGUE AFUA_5G11245)"/>
    <property type="match status" value="1"/>
</dbReference>
<proteinExistence type="inferred from homology"/>